<protein>
    <submittedName>
        <fullName evidence="3">Poly(Hydroxyalkanoate) polymerase-like protein</fullName>
    </submittedName>
</protein>
<feature type="domain" description="Poly-beta-hydroxybutyrate polymerase N-terminal" evidence="2">
    <location>
        <begin position="1"/>
        <end position="17"/>
    </location>
</feature>
<dbReference type="RefSeq" id="WP_280514104.1">
    <property type="nucleotide sequence ID" value="NZ_BMEZ01000043.1"/>
</dbReference>
<dbReference type="InterPro" id="IPR010941">
    <property type="entry name" value="PhaC_N"/>
</dbReference>
<organism evidence="3 4">
    <name type="scientific">Allosediminivita pacifica</name>
    <dbReference type="NCBI Taxonomy" id="1267769"/>
    <lineage>
        <taxon>Bacteria</taxon>
        <taxon>Pseudomonadati</taxon>
        <taxon>Pseudomonadota</taxon>
        <taxon>Alphaproteobacteria</taxon>
        <taxon>Rhodobacterales</taxon>
        <taxon>Paracoccaceae</taxon>
        <taxon>Allosediminivita</taxon>
    </lineage>
</organism>
<dbReference type="InterPro" id="IPR022211">
    <property type="entry name" value="PHBC_N"/>
</dbReference>
<comment type="caution">
    <text evidence="3">The sequence shown here is derived from an EMBL/GenBank/DDBJ whole genome shotgun (WGS) entry which is preliminary data.</text>
</comment>
<reference evidence="3 4" key="1">
    <citation type="submission" date="2018-04" db="EMBL/GenBank/DDBJ databases">
        <title>Genomic Encyclopedia of Archaeal and Bacterial Type Strains, Phase II (KMG-II): from individual species to whole genera.</title>
        <authorList>
            <person name="Goeker M."/>
        </authorList>
    </citation>
    <scope>NUCLEOTIDE SEQUENCE [LARGE SCALE GENOMIC DNA]</scope>
    <source>
        <strain evidence="3 4">DSM 29329</strain>
    </source>
</reference>
<evidence type="ECO:0000259" key="2">
    <source>
        <dbReference type="Pfam" id="PF12551"/>
    </source>
</evidence>
<dbReference type="EMBL" id="QBKN01000043">
    <property type="protein sequence ID" value="PTX38387.1"/>
    <property type="molecule type" value="Genomic_DNA"/>
</dbReference>
<sequence length="165" mass="18799">MMAYVDWAFHLAQAPGKQMELGVKAGRKWQRLMAHLMASAMDPQAAPVITPLPGDRRFAGEAWAKPPFSWMSQAFLLQQQWLHNVTHEVPGVTKHHEDVVSFAAKQILDVCAPSNNPFTNPEVVARTWATGGMNLVKGWQNWLQDVVRQIRQRVSRPLHRVAMWR</sequence>
<name>A0A2T6A3J5_9RHOB</name>
<feature type="domain" description="Poly-beta-hydroxybutyrate polymerase N-terminal" evidence="1">
    <location>
        <begin position="55"/>
        <end position="149"/>
    </location>
</feature>
<dbReference type="GO" id="GO:0042619">
    <property type="term" value="P:poly-hydroxybutyrate biosynthetic process"/>
    <property type="evidence" value="ECO:0007669"/>
    <property type="project" value="InterPro"/>
</dbReference>
<evidence type="ECO:0000313" key="3">
    <source>
        <dbReference type="EMBL" id="PTX38387.1"/>
    </source>
</evidence>
<evidence type="ECO:0000313" key="4">
    <source>
        <dbReference type="Proteomes" id="UP000244069"/>
    </source>
</evidence>
<dbReference type="Pfam" id="PF07167">
    <property type="entry name" value="PhaC_N"/>
    <property type="match status" value="1"/>
</dbReference>
<accession>A0A2T6A3J5</accession>
<dbReference type="Proteomes" id="UP000244069">
    <property type="component" value="Unassembled WGS sequence"/>
</dbReference>
<evidence type="ECO:0000259" key="1">
    <source>
        <dbReference type="Pfam" id="PF07167"/>
    </source>
</evidence>
<dbReference type="AlphaFoldDB" id="A0A2T6A3J5"/>
<keyword evidence="4" id="KW-1185">Reference proteome</keyword>
<proteinExistence type="predicted"/>
<gene>
    <name evidence="3" type="ORF">C8N44_1433</name>
</gene>
<dbReference type="Pfam" id="PF12551">
    <property type="entry name" value="PHBC_N"/>
    <property type="match status" value="1"/>
</dbReference>